<feature type="compositionally biased region" description="Basic and acidic residues" evidence="1">
    <location>
        <begin position="105"/>
        <end position="132"/>
    </location>
</feature>
<feature type="compositionally biased region" description="Pro residues" evidence="1">
    <location>
        <begin position="296"/>
        <end position="313"/>
    </location>
</feature>
<gene>
    <name evidence="2" type="ORF">DFH08DRAFT_974410</name>
</gene>
<proteinExistence type="predicted"/>
<sequence>MPPRAAARGRKPNVPPTRSRRGAESPDHSPARATRSQSKHDKSSSKGALKPAPKAPKAPKPKTASQRKHEHSVPPVELAVAVESEDEDDTEAQEDDEPDELGEEDKEHGERAKSVPEDEERDKSPPHTEKLAKQPSEQPVEEDRPSGAQSLPVPPLQTAVPPLPPKKPVEEGEKSPSPPNKAPMEEEHPNGSPGPLPVPPPQTSVPPPPPKKSVEEGEKSPAPPPKVPVEERPNGSPGPLPVPPLPPKKPVEGEKSPTPPPQMPVEEERTTGLPDPPPVPPPPPKKPVKEGEESSTPPPKAPAEEPVPPPPPKKIAEEDGADDSDEDPLDLENNSDDDDVGAAEPDRGKAAAIANTLQLWRKQRKDARGAVAKALEAWLADAAAKAAELSTAHGVPLEDVKAMMGSSGKLKKKRGYDEFKAKVWRRMAELNEGKPPGERLDMHQVKAIIKDEPADAWTEDELKALKADFIAFDEQRESGKRVTKRAAAQDVTFTCDKIFEEMQSLEQRTGARSFFVIAGASVNDTITPSLYCNSATGQFVPDILKMPTTALLLTFQRWASLDKAVKPKGQNKRAQVAEMIRSSLNEMFGTTTVPVEYKNVREKIEAGMGVRFFGWVENMPWVATSNLGTGGADTINTMWDRLKAGTAGWCDNAEDEHHRLLQEFPGQEKNYKMWKSKRDAVKAREAEEGDEDKPVAAGPSKIARGSRKRKSKTLKTC</sequence>
<feature type="compositionally biased region" description="Acidic residues" evidence="1">
    <location>
        <begin position="83"/>
        <end position="104"/>
    </location>
</feature>
<feature type="compositionally biased region" description="Basic and acidic residues" evidence="1">
    <location>
        <begin position="21"/>
        <end position="30"/>
    </location>
</feature>
<accession>A0AAD7EC21</accession>
<organism evidence="2 3">
    <name type="scientific">Mycena albidolilacea</name>
    <dbReference type="NCBI Taxonomy" id="1033008"/>
    <lineage>
        <taxon>Eukaryota</taxon>
        <taxon>Fungi</taxon>
        <taxon>Dikarya</taxon>
        <taxon>Basidiomycota</taxon>
        <taxon>Agaricomycotina</taxon>
        <taxon>Agaricomycetes</taxon>
        <taxon>Agaricomycetidae</taxon>
        <taxon>Agaricales</taxon>
        <taxon>Marasmiineae</taxon>
        <taxon>Mycenaceae</taxon>
        <taxon>Mycena</taxon>
    </lineage>
</organism>
<feature type="compositionally biased region" description="Acidic residues" evidence="1">
    <location>
        <begin position="318"/>
        <end position="341"/>
    </location>
</feature>
<feature type="compositionally biased region" description="Pro residues" evidence="1">
    <location>
        <begin position="236"/>
        <end position="248"/>
    </location>
</feature>
<evidence type="ECO:0000313" key="2">
    <source>
        <dbReference type="EMBL" id="KAJ7310731.1"/>
    </source>
</evidence>
<dbReference type="EMBL" id="JARIHO010000078">
    <property type="protein sequence ID" value="KAJ7310731.1"/>
    <property type="molecule type" value="Genomic_DNA"/>
</dbReference>
<keyword evidence="3" id="KW-1185">Reference proteome</keyword>
<evidence type="ECO:0000256" key="1">
    <source>
        <dbReference type="SAM" id="MobiDB-lite"/>
    </source>
</evidence>
<evidence type="ECO:0000313" key="3">
    <source>
        <dbReference type="Proteomes" id="UP001218218"/>
    </source>
</evidence>
<feature type="compositionally biased region" description="Basic and acidic residues" evidence="1">
    <location>
        <begin position="676"/>
        <end position="686"/>
    </location>
</feature>
<name>A0AAD7EC21_9AGAR</name>
<feature type="region of interest" description="Disordered" evidence="1">
    <location>
        <begin position="675"/>
        <end position="717"/>
    </location>
</feature>
<feature type="compositionally biased region" description="Pro residues" evidence="1">
    <location>
        <begin position="274"/>
        <end position="285"/>
    </location>
</feature>
<feature type="compositionally biased region" description="Basic residues" evidence="1">
    <location>
        <begin position="704"/>
        <end position="717"/>
    </location>
</feature>
<protein>
    <submittedName>
        <fullName evidence="2">Uncharacterized protein</fullName>
    </submittedName>
</protein>
<dbReference type="PRINTS" id="PR01217">
    <property type="entry name" value="PRICHEXTENSN"/>
</dbReference>
<dbReference type="Proteomes" id="UP001218218">
    <property type="component" value="Unassembled WGS sequence"/>
</dbReference>
<feature type="compositionally biased region" description="Basic residues" evidence="1">
    <location>
        <begin position="57"/>
        <end position="70"/>
    </location>
</feature>
<reference evidence="2" key="1">
    <citation type="submission" date="2023-03" db="EMBL/GenBank/DDBJ databases">
        <title>Massive genome expansion in bonnet fungi (Mycena s.s.) driven by repeated elements and novel gene families across ecological guilds.</title>
        <authorList>
            <consortium name="Lawrence Berkeley National Laboratory"/>
            <person name="Harder C.B."/>
            <person name="Miyauchi S."/>
            <person name="Viragh M."/>
            <person name="Kuo A."/>
            <person name="Thoen E."/>
            <person name="Andreopoulos B."/>
            <person name="Lu D."/>
            <person name="Skrede I."/>
            <person name="Drula E."/>
            <person name="Henrissat B."/>
            <person name="Morin E."/>
            <person name="Kohler A."/>
            <person name="Barry K."/>
            <person name="LaButti K."/>
            <person name="Morin E."/>
            <person name="Salamov A."/>
            <person name="Lipzen A."/>
            <person name="Mereny Z."/>
            <person name="Hegedus B."/>
            <person name="Baldrian P."/>
            <person name="Stursova M."/>
            <person name="Weitz H."/>
            <person name="Taylor A."/>
            <person name="Grigoriev I.V."/>
            <person name="Nagy L.G."/>
            <person name="Martin F."/>
            <person name="Kauserud H."/>
        </authorList>
    </citation>
    <scope>NUCLEOTIDE SEQUENCE</scope>
    <source>
        <strain evidence="2">CBHHK002</strain>
    </source>
</reference>
<comment type="caution">
    <text evidence="2">The sequence shown here is derived from an EMBL/GenBank/DDBJ whole genome shotgun (WGS) entry which is preliminary data.</text>
</comment>
<feature type="compositionally biased region" description="Pro residues" evidence="1">
    <location>
        <begin position="192"/>
        <end position="211"/>
    </location>
</feature>
<feature type="region of interest" description="Disordered" evidence="1">
    <location>
        <begin position="1"/>
        <end position="349"/>
    </location>
</feature>
<dbReference type="AlphaFoldDB" id="A0AAD7EC21"/>